<organism evidence="1 2">
    <name type="scientific">Bdellovibrio reynosensis</name>
    <dbReference type="NCBI Taxonomy" id="2835041"/>
    <lineage>
        <taxon>Bacteria</taxon>
        <taxon>Pseudomonadati</taxon>
        <taxon>Bdellovibrionota</taxon>
        <taxon>Bdellovibrionia</taxon>
        <taxon>Bdellovibrionales</taxon>
        <taxon>Pseudobdellovibrionaceae</taxon>
        <taxon>Bdellovibrio</taxon>
    </lineage>
</organism>
<sequence>MKPTIFDTLSACVEKSGKFLMEDAPWENKDFYAAWLSQACYYICHSTRLLALTAANIPPNDNSMHYRFLKHCAEEKGHENLPVMDMKAVGRDIANFPEFAVTQAFYQTQYYQIEHIHPHAFFGYILFLESLACDYGPKLSEKIEKIHGPKAISFLKVHSDADIEHVRDALERVAKLPMEQQMMVQENIKMTAELYWQLCQQALEVGNNMGKIKKAA</sequence>
<dbReference type="RefSeq" id="WP_243538232.1">
    <property type="nucleotide sequence ID" value="NZ_CP093442.1"/>
</dbReference>
<dbReference type="InterPro" id="IPR016084">
    <property type="entry name" value="Haem_Oase-like_multi-hlx"/>
</dbReference>
<dbReference type="Gene3D" id="1.20.910.10">
    <property type="entry name" value="Heme oxygenase-like"/>
    <property type="match status" value="1"/>
</dbReference>
<evidence type="ECO:0000313" key="2">
    <source>
        <dbReference type="Proteomes" id="UP000830116"/>
    </source>
</evidence>
<gene>
    <name evidence="1" type="ORF">MNR06_01665</name>
</gene>
<evidence type="ECO:0000313" key="1">
    <source>
        <dbReference type="EMBL" id="UOF01659.1"/>
    </source>
</evidence>
<dbReference type="EMBL" id="CP093442">
    <property type="protein sequence ID" value="UOF01659.1"/>
    <property type="molecule type" value="Genomic_DNA"/>
</dbReference>
<protein>
    <submittedName>
        <fullName evidence="1">Iron-containing redox enzyme family protein</fullName>
    </submittedName>
</protein>
<name>A0ABY4CA91_9BACT</name>
<accession>A0ABY4CA91</accession>
<keyword evidence="2" id="KW-1185">Reference proteome</keyword>
<reference evidence="1" key="1">
    <citation type="submission" date="2022-03" db="EMBL/GenBank/DDBJ databases">
        <title>Genome Identification and Characterization of new species Bdellovibrio reynosense LBG001 sp. nov. from a Mexico soil sample.</title>
        <authorList>
            <person name="Camilli A."/>
            <person name="Ajao Y."/>
            <person name="Guo X."/>
        </authorList>
    </citation>
    <scope>NUCLEOTIDE SEQUENCE</scope>
    <source>
        <strain evidence="1">LBG001</strain>
    </source>
</reference>
<dbReference type="Pfam" id="PF14518">
    <property type="entry name" value="Haem_oxygenas_2"/>
    <property type="match status" value="1"/>
</dbReference>
<dbReference type="Proteomes" id="UP000830116">
    <property type="component" value="Chromosome"/>
</dbReference>
<dbReference type="SUPFAM" id="SSF48613">
    <property type="entry name" value="Heme oxygenase-like"/>
    <property type="match status" value="1"/>
</dbReference>
<proteinExistence type="predicted"/>